<reference evidence="1" key="1">
    <citation type="submission" date="2022-07" db="EMBL/GenBank/DDBJ databases">
        <title>First report of Bartonella spp. in marsupials in Brazil, with a description of Bartonella harrusi sp. nov. and new proposal for taxonomic reclassification of species of the genus Bartonella.</title>
        <authorList>
            <person name="Amaral R.B."/>
        </authorList>
    </citation>
    <scope>NUCLEOTIDE SEQUENCE</scope>
    <source>
        <strain evidence="1">117A</strain>
    </source>
</reference>
<proteinExistence type="predicted"/>
<organism evidence="1 2">
    <name type="scientific">Bartonella harrusi</name>
    <dbReference type="NCBI Taxonomy" id="2961895"/>
    <lineage>
        <taxon>Bacteria</taxon>
        <taxon>Pseudomonadati</taxon>
        <taxon>Pseudomonadota</taxon>
        <taxon>Alphaproteobacteria</taxon>
        <taxon>Hyphomicrobiales</taxon>
        <taxon>Bartonellaceae</taxon>
        <taxon>Bartonella</taxon>
    </lineage>
</organism>
<keyword evidence="2" id="KW-1185">Reference proteome</keyword>
<protein>
    <submittedName>
        <fullName evidence="1">Uncharacterized protein</fullName>
    </submittedName>
</protein>
<dbReference type="EMBL" id="CP101114">
    <property type="protein sequence ID" value="UTO28034.1"/>
    <property type="molecule type" value="Genomic_DNA"/>
</dbReference>
<dbReference type="Proteomes" id="UP001059475">
    <property type="component" value="Chromosome"/>
</dbReference>
<evidence type="ECO:0000313" key="1">
    <source>
        <dbReference type="EMBL" id="UTO28034.1"/>
    </source>
</evidence>
<evidence type="ECO:0000313" key="2">
    <source>
        <dbReference type="Proteomes" id="UP001059475"/>
    </source>
</evidence>
<dbReference type="RefSeq" id="WP_254769946.1">
    <property type="nucleotide sequence ID" value="NZ_CP101114.1"/>
</dbReference>
<sequence length="198" mass="21576">MHCNNSYLSFCVNVIAKEQAVVEAPSSVAVNGKEQNGKNQFACNSALSSYQYNDGKTHYISEKTYQKIDGKSDETVVIQASQKNTPILGKNITIKDALNPDDLNTSFWKYGIVADNSGSVEIEKGVIEFTKSIAVQTRRNEGQITLKGVSITEKGERVMCISVHERNSVFQMSGYRGAVQFLEGEVKASDAHGVSLGG</sequence>
<accession>A0ABY5ERK5</accession>
<name>A0ABY5ERK5_9HYPH</name>
<gene>
    <name evidence="1" type="ORF">NMK50_07440</name>
</gene>